<protein>
    <recommendedName>
        <fullName evidence="3">DUF4276 domain-containing protein</fullName>
    </recommendedName>
</protein>
<organism evidence="1 2">
    <name type="scientific">Lutibacter oricola</name>
    <dbReference type="NCBI Taxonomy" id="762486"/>
    <lineage>
        <taxon>Bacteria</taxon>
        <taxon>Pseudomonadati</taxon>
        <taxon>Bacteroidota</taxon>
        <taxon>Flavobacteriia</taxon>
        <taxon>Flavobacteriales</taxon>
        <taxon>Flavobacteriaceae</taxon>
        <taxon>Lutibacter</taxon>
    </lineage>
</organism>
<gene>
    <name evidence="1" type="ORF">SAMN05444411_1264</name>
</gene>
<dbReference type="AlphaFoldDB" id="A0A1H3H553"/>
<dbReference type="RefSeq" id="WP_090126619.1">
    <property type="nucleotide sequence ID" value="NZ_FNNJ01000026.1"/>
</dbReference>
<evidence type="ECO:0000313" key="2">
    <source>
        <dbReference type="Proteomes" id="UP000199595"/>
    </source>
</evidence>
<keyword evidence="2" id="KW-1185">Reference proteome</keyword>
<dbReference type="InterPro" id="IPR025455">
    <property type="entry name" value="DUF4276"/>
</dbReference>
<sequence length="197" mass="22721">MSKKKKIKINAIGLIVEDNSDFKSFKIIISRILNRNNLTFKKQIGNGCGKMRRKAVSYADILYRKGCDLVILVHDLDRNNLKTLEKNLNDLINKSKVENKFVCIPIEEIEGWFLADPDGIKNTFNLKRVPKIKGNPESVASPKERLEDFVYHCSDKSKMYLNTQHNDLLSANLCLNKISSNSKSFKKFKENINSYEY</sequence>
<proteinExistence type="predicted"/>
<evidence type="ECO:0008006" key="3">
    <source>
        <dbReference type="Google" id="ProtNLM"/>
    </source>
</evidence>
<name>A0A1H3H553_9FLAO</name>
<evidence type="ECO:0000313" key="1">
    <source>
        <dbReference type="EMBL" id="SDY10703.1"/>
    </source>
</evidence>
<dbReference type="STRING" id="762486.SAMN05444411_1264"/>
<dbReference type="OrthoDB" id="7596770at2"/>
<dbReference type="Pfam" id="PF14103">
    <property type="entry name" value="DUF4276"/>
    <property type="match status" value="1"/>
</dbReference>
<dbReference type="Proteomes" id="UP000199595">
    <property type="component" value="Unassembled WGS sequence"/>
</dbReference>
<accession>A0A1H3H553</accession>
<reference evidence="1 2" key="1">
    <citation type="submission" date="2016-10" db="EMBL/GenBank/DDBJ databases">
        <authorList>
            <person name="de Groot N.N."/>
        </authorList>
    </citation>
    <scope>NUCLEOTIDE SEQUENCE [LARGE SCALE GENOMIC DNA]</scope>
    <source>
        <strain evidence="1 2">DSM 24956</strain>
    </source>
</reference>
<dbReference type="EMBL" id="FNNJ01000026">
    <property type="protein sequence ID" value="SDY10703.1"/>
    <property type="molecule type" value="Genomic_DNA"/>
</dbReference>